<dbReference type="PANTHER" id="PTHR13254">
    <property type="entry name" value="GOLGI AUTOANTIGEN, GOLGIN SUBFAMILY A, 7"/>
    <property type="match status" value="1"/>
</dbReference>
<evidence type="ECO:0000256" key="6">
    <source>
        <dbReference type="ARBA" id="ARBA00023136"/>
    </source>
</evidence>
<keyword evidence="9" id="KW-1185">Reference proteome</keyword>
<evidence type="ECO:0000256" key="4">
    <source>
        <dbReference type="ARBA" id="ARBA00018463"/>
    </source>
</evidence>
<dbReference type="Pfam" id="PF10256">
    <property type="entry name" value="Erf4"/>
    <property type="match status" value="1"/>
</dbReference>
<dbReference type="PANTHER" id="PTHR13254:SF0">
    <property type="entry name" value="GOLGIN SUBFAMILY A MEMBER 7_ERF4 DOMAIN-CONTAINING PROTEIN"/>
    <property type="match status" value="1"/>
</dbReference>
<dbReference type="InterPro" id="IPR051371">
    <property type="entry name" value="Ras_palmitoyltransferase"/>
</dbReference>
<dbReference type="eggNOG" id="ENOG502S30T">
    <property type="taxonomic scope" value="Eukaryota"/>
</dbReference>
<dbReference type="InterPro" id="IPR019383">
    <property type="entry name" value="Golgin_A_7/ERF4"/>
</dbReference>
<evidence type="ECO:0000256" key="5">
    <source>
        <dbReference type="ARBA" id="ARBA00022824"/>
    </source>
</evidence>
<dbReference type="HOGENOM" id="CLU_087349_0_0_1"/>
<comment type="subunit">
    <text evidence="3">Interacts with ERF2.</text>
</comment>
<dbReference type="OrthoDB" id="5377273at2759"/>
<comment type="subcellular location">
    <subcellularLocation>
        <location evidence="1">Endoplasmic reticulum membrane</location>
        <topology evidence="1">Peripheral membrane protein</topology>
    </subcellularLocation>
</comment>
<evidence type="ECO:0000313" key="8">
    <source>
        <dbReference type="EMBL" id="EDO16473.1"/>
    </source>
</evidence>
<organism evidence="9">
    <name type="scientific">Vanderwaltozyma polyspora (strain ATCC 22028 / DSM 70294 / BCRC 21397 / CBS 2163 / NBRC 10782 / NRRL Y-8283 / UCD 57-17)</name>
    <name type="common">Kluyveromyces polysporus</name>
    <dbReference type="NCBI Taxonomy" id="436907"/>
    <lineage>
        <taxon>Eukaryota</taxon>
        <taxon>Fungi</taxon>
        <taxon>Dikarya</taxon>
        <taxon>Ascomycota</taxon>
        <taxon>Saccharomycotina</taxon>
        <taxon>Saccharomycetes</taxon>
        <taxon>Saccharomycetales</taxon>
        <taxon>Saccharomycetaceae</taxon>
        <taxon>Vanderwaltozyma</taxon>
    </lineage>
</organism>
<dbReference type="RefSeq" id="XP_001644331.1">
    <property type="nucleotide sequence ID" value="XM_001644281.1"/>
</dbReference>
<name>A7TMQ9_VANPO</name>
<dbReference type="GeneID" id="5544635"/>
<keyword evidence="6" id="KW-0472">Membrane</keyword>
<feature type="domain" description="Golgin subfamily A member 7/ERF4" evidence="7">
    <location>
        <begin position="127"/>
        <end position="277"/>
    </location>
</feature>
<dbReference type="GO" id="GO:0031211">
    <property type="term" value="C:endoplasmic reticulum palmitoyltransferase complex"/>
    <property type="evidence" value="ECO:0007669"/>
    <property type="project" value="EnsemblFungi"/>
</dbReference>
<evidence type="ECO:0000259" key="7">
    <source>
        <dbReference type="Pfam" id="PF10256"/>
    </source>
</evidence>
<dbReference type="STRING" id="436907.A7TMQ9"/>
<dbReference type="GO" id="GO:0005789">
    <property type="term" value="C:endoplasmic reticulum membrane"/>
    <property type="evidence" value="ECO:0007669"/>
    <property type="project" value="UniProtKB-SubCell"/>
</dbReference>
<proteinExistence type="inferred from homology"/>
<dbReference type="AlphaFoldDB" id="A7TMQ9"/>
<keyword evidence="5" id="KW-0256">Endoplasmic reticulum</keyword>
<evidence type="ECO:0000256" key="2">
    <source>
        <dbReference type="ARBA" id="ARBA00007732"/>
    </source>
</evidence>
<dbReference type="PhylomeDB" id="A7TMQ9"/>
<reference evidence="8 9" key="1">
    <citation type="journal article" date="2007" name="Proc. Natl. Acad. Sci. U.S.A.">
        <title>Independent sorting-out of thousands of duplicated gene pairs in two yeast species descended from a whole-genome duplication.</title>
        <authorList>
            <person name="Scannell D.R."/>
            <person name="Frank A.C."/>
            <person name="Conant G.C."/>
            <person name="Byrne K.P."/>
            <person name="Woolfit M."/>
            <person name="Wolfe K.H."/>
        </authorList>
    </citation>
    <scope>NUCLEOTIDE SEQUENCE [LARGE SCALE GENOMIC DNA]</scope>
    <source>
        <strain evidence="9">ATCC 22028 / DSM 70294 / BCRC 21397 / CBS 2163 / NBRC 10782 / NRRL Y-8283 / UCD 57-17</strain>
    </source>
</reference>
<comment type="similarity">
    <text evidence="2">Belongs to the ERF4 family.</text>
</comment>
<dbReference type="OMA" id="CITHFPN"/>
<dbReference type="GO" id="GO:0016409">
    <property type="term" value="F:palmitoyltransferase activity"/>
    <property type="evidence" value="ECO:0007669"/>
    <property type="project" value="EnsemblFungi"/>
</dbReference>
<evidence type="ECO:0000313" key="9">
    <source>
        <dbReference type="Proteomes" id="UP000000267"/>
    </source>
</evidence>
<evidence type="ECO:0000256" key="1">
    <source>
        <dbReference type="ARBA" id="ARBA00004406"/>
    </source>
</evidence>
<dbReference type="KEGG" id="vpo:Kpol_1066p40"/>
<dbReference type="Proteomes" id="UP000000267">
    <property type="component" value="Unassembled WGS sequence"/>
</dbReference>
<evidence type="ECO:0000256" key="3">
    <source>
        <dbReference type="ARBA" id="ARBA00011396"/>
    </source>
</evidence>
<dbReference type="InParanoid" id="A7TMQ9"/>
<dbReference type="GO" id="GO:0006612">
    <property type="term" value="P:protein targeting to membrane"/>
    <property type="evidence" value="ECO:0007669"/>
    <property type="project" value="EnsemblFungi"/>
</dbReference>
<dbReference type="EMBL" id="DS480424">
    <property type="protein sequence ID" value="EDO16473.1"/>
    <property type="molecule type" value="Genomic_DNA"/>
</dbReference>
<protein>
    <recommendedName>
        <fullName evidence="4">Ras modification protein ERF4</fullName>
    </recommendedName>
</protein>
<dbReference type="FunCoup" id="A7TMQ9">
    <property type="interactions" value="57"/>
</dbReference>
<accession>A7TMQ9</accession>
<sequence length="285" mass="32668">MNSKEDKAIAVILIGSQLIIGYCQRVKISLLGGANLLIIKLIGNSIESMNDNNISDGTNELSGDREPESVMIKPIFFNYHEFSEVYYSDISQFVEFKGHSEDETICITHFPNVYAELGSSESQNTRIVRIPRRFETTIEYPSFSNVLPGAEPAAMVNDDDGMEFVPHGIYDDDNQYFGYSSVSPLSIYLTQEQFEEIVETINKHCKELYSVTTAYNLIDFFLETVTLTLWRWVAKRVYPNPLYKIDDYVDHINNSDLFKDRCIKLIHPRDSGFLSLDFQIPKPHN</sequence>
<gene>
    <name evidence="8" type="ORF">Kpol_1066p40</name>
</gene>